<keyword evidence="2" id="KW-1185">Reference proteome</keyword>
<reference evidence="1 2" key="1">
    <citation type="submission" date="2024-09" db="EMBL/GenBank/DDBJ databases">
        <authorList>
            <person name="Sun Q."/>
            <person name="Mori K."/>
        </authorList>
    </citation>
    <scope>NUCLEOTIDE SEQUENCE [LARGE SCALE GENOMIC DNA]</scope>
    <source>
        <strain evidence="1 2">CECT 7955</strain>
    </source>
</reference>
<gene>
    <name evidence="1" type="ORF">ACFFVF_04005</name>
</gene>
<dbReference type="InterPro" id="IPR025345">
    <property type="entry name" value="DUF4249"/>
</dbReference>
<proteinExistence type="predicted"/>
<dbReference type="RefSeq" id="WP_236455078.1">
    <property type="nucleotide sequence ID" value="NZ_CBCSGE010000004.1"/>
</dbReference>
<dbReference type="Pfam" id="PF14054">
    <property type="entry name" value="DUF4249"/>
    <property type="match status" value="1"/>
</dbReference>
<name>A0ABV5GLC0_9FLAO</name>
<sequence length="273" mass="30363">MIKIIIRITIAVVTLITMYSCEDVVDIDLDTDTPKLVIDASIKWQKGTSGNEQTIRLTTTTNFYDATIPNANGATVTIFDGTTTYDFIEDVGTGNYICTNFNPVINGTYTLTVIYNGETYTATDTLYPTPEIDYVEQSVISGFDDAIEIKFFYQDNGLQDNYYLLGVKNSNNAFPEYGTADDEFFQGNQMFGIYIDDEIVANDVLDLSVQGISVRYFNYMEKLLNIAGSDGGNPFSSPPATLRGNIINQTNTNNFPFGYFSLGEIDTESYVVQ</sequence>
<dbReference type="EMBL" id="JBHMEY010000009">
    <property type="protein sequence ID" value="MFB9095665.1"/>
    <property type="molecule type" value="Genomic_DNA"/>
</dbReference>
<evidence type="ECO:0000313" key="2">
    <source>
        <dbReference type="Proteomes" id="UP001589607"/>
    </source>
</evidence>
<protein>
    <submittedName>
        <fullName evidence="1">DUF4249 domain-containing protein</fullName>
    </submittedName>
</protein>
<comment type="caution">
    <text evidence="1">The sequence shown here is derived from an EMBL/GenBank/DDBJ whole genome shotgun (WGS) entry which is preliminary data.</text>
</comment>
<evidence type="ECO:0000313" key="1">
    <source>
        <dbReference type="EMBL" id="MFB9095665.1"/>
    </source>
</evidence>
<dbReference type="Proteomes" id="UP001589607">
    <property type="component" value="Unassembled WGS sequence"/>
</dbReference>
<organism evidence="1 2">
    <name type="scientific">Flavobacterium jumunjinense</name>
    <dbReference type="NCBI Taxonomy" id="998845"/>
    <lineage>
        <taxon>Bacteria</taxon>
        <taxon>Pseudomonadati</taxon>
        <taxon>Bacteroidota</taxon>
        <taxon>Flavobacteriia</taxon>
        <taxon>Flavobacteriales</taxon>
        <taxon>Flavobacteriaceae</taxon>
        <taxon>Flavobacterium</taxon>
    </lineage>
</organism>
<accession>A0ABV5GLC0</accession>
<dbReference type="PROSITE" id="PS51257">
    <property type="entry name" value="PROKAR_LIPOPROTEIN"/>
    <property type="match status" value="1"/>
</dbReference>